<feature type="transmembrane region" description="Helical" evidence="5">
    <location>
        <begin position="363"/>
        <end position="384"/>
    </location>
</feature>
<feature type="transmembrane region" description="Helical" evidence="5">
    <location>
        <begin position="67"/>
        <end position="96"/>
    </location>
</feature>
<keyword evidence="2 5" id="KW-0812">Transmembrane</keyword>
<keyword evidence="8" id="KW-1185">Reference proteome</keyword>
<feature type="transmembrane region" description="Helical" evidence="5">
    <location>
        <begin position="133"/>
        <end position="152"/>
    </location>
</feature>
<feature type="domain" description="Major facilitator superfamily (MFS) profile" evidence="6">
    <location>
        <begin position="1"/>
        <end position="385"/>
    </location>
</feature>
<feature type="transmembrane region" description="Helical" evidence="5">
    <location>
        <begin position="241"/>
        <end position="260"/>
    </location>
</feature>
<dbReference type="PROSITE" id="PS50850">
    <property type="entry name" value="MFS"/>
    <property type="match status" value="1"/>
</dbReference>
<evidence type="ECO:0000256" key="4">
    <source>
        <dbReference type="ARBA" id="ARBA00023136"/>
    </source>
</evidence>
<proteinExistence type="predicted"/>
<comment type="caution">
    <text evidence="7">The sequence shown here is derived from an EMBL/GenBank/DDBJ whole genome shotgun (WGS) entry which is preliminary data.</text>
</comment>
<gene>
    <name evidence="7" type="ORF">J5V96_03660</name>
</gene>
<dbReference type="CDD" id="cd17370">
    <property type="entry name" value="MFS_MJ1317_like"/>
    <property type="match status" value="1"/>
</dbReference>
<dbReference type="InterPro" id="IPR036259">
    <property type="entry name" value="MFS_trans_sf"/>
</dbReference>
<dbReference type="InterPro" id="IPR011701">
    <property type="entry name" value="MFS"/>
</dbReference>
<evidence type="ECO:0000256" key="5">
    <source>
        <dbReference type="SAM" id="Phobius"/>
    </source>
</evidence>
<feature type="transmembrane region" description="Helical" evidence="5">
    <location>
        <begin position="207"/>
        <end position="229"/>
    </location>
</feature>
<name>A0A939QH75_9MICO</name>
<reference evidence="7" key="1">
    <citation type="submission" date="2021-03" db="EMBL/GenBank/DDBJ databases">
        <title>Microbacterium sp. nov., a novel actinobacterium isolated from cow dung.</title>
        <authorList>
            <person name="Zhang L."/>
        </authorList>
    </citation>
    <scope>NUCLEOTIDE SEQUENCE</scope>
    <source>
        <strain evidence="7">NEAU-LLB</strain>
    </source>
</reference>
<dbReference type="GO" id="GO:0022857">
    <property type="term" value="F:transmembrane transporter activity"/>
    <property type="evidence" value="ECO:0007669"/>
    <property type="project" value="InterPro"/>
</dbReference>
<protein>
    <submittedName>
        <fullName evidence="7">MFS transporter</fullName>
    </submittedName>
</protein>
<organism evidence="7 8">
    <name type="scientific">Microbacterium stercoris</name>
    <dbReference type="NCBI Taxonomy" id="2820289"/>
    <lineage>
        <taxon>Bacteria</taxon>
        <taxon>Bacillati</taxon>
        <taxon>Actinomycetota</taxon>
        <taxon>Actinomycetes</taxon>
        <taxon>Micrococcales</taxon>
        <taxon>Microbacteriaceae</taxon>
        <taxon>Microbacterium</taxon>
    </lineage>
</organism>
<dbReference type="PANTHER" id="PTHR23518:SF2">
    <property type="entry name" value="MAJOR FACILITATOR SUPERFAMILY TRANSPORTER"/>
    <property type="match status" value="1"/>
</dbReference>
<dbReference type="Proteomes" id="UP000680132">
    <property type="component" value="Unassembled WGS sequence"/>
</dbReference>
<dbReference type="GO" id="GO:0005886">
    <property type="term" value="C:plasma membrane"/>
    <property type="evidence" value="ECO:0007669"/>
    <property type="project" value="UniProtKB-SubCell"/>
</dbReference>
<evidence type="ECO:0000313" key="7">
    <source>
        <dbReference type="EMBL" id="MBO3662604.1"/>
    </source>
</evidence>
<comment type="subcellular location">
    <subcellularLocation>
        <location evidence="1">Cell membrane</location>
        <topology evidence="1">Multi-pass membrane protein</topology>
    </subcellularLocation>
</comment>
<dbReference type="InterPro" id="IPR020846">
    <property type="entry name" value="MFS_dom"/>
</dbReference>
<evidence type="ECO:0000256" key="2">
    <source>
        <dbReference type="ARBA" id="ARBA00022692"/>
    </source>
</evidence>
<evidence type="ECO:0000313" key="8">
    <source>
        <dbReference type="Proteomes" id="UP000680132"/>
    </source>
</evidence>
<feature type="transmembrane region" description="Helical" evidence="5">
    <location>
        <begin position="331"/>
        <end position="357"/>
    </location>
</feature>
<sequence>MVALGVVSLLTDVSSESVAAVLPLYLTSVMGLSLLAYGVVDGLFQGASAIVRIGAGWASDRTDRPKWIAFAGYLLSALTRGWLIVAQGLGAVAALVTLDRIGKGIRTAPRDAMIAASSDPDDLARAFGVHRSLDTIGAAIGPLLAFAILFLIPDGYATVFVMSLGFAVIGVTILGLVVPDRRPRREAAAPGSAPVRLRWRDLAQPRLRILLIVMGALSLLTIGDGFLYLSLQDRGGFAAHWFPLLFVGTNAAYIALAVPFGRLADRWGRTRMLILGHVGLLGAYAFALVPLTGVGPVLGCLVLLGAFYAATDGVLAAVAGSLVDASVRASAIAAAQTVVAVCRMVASAAFGALWFALGRTESLLIVAVLLTVAVPICLVVVTRLTRGSRA</sequence>
<feature type="transmembrane region" description="Helical" evidence="5">
    <location>
        <begin position="272"/>
        <end position="290"/>
    </location>
</feature>
<dbReference type="PANTHER" id="PTHR23518">
    <property type="entry name" value="C-METHYLTRANSFERASE"/>
    <property type="match status" value="1"/>
</dbReference>
<accession>A0A939QH75</accession>
<feature type="transmembrane region" description="Helical" evidence="5">
    <location>
        <begin position="296"/>
        <end position="319"/>
    </location>
</feature>
<evidence type="ECO:0000256" key="1">
    <source>
        <dbReference type="ARBA" id="ARBA00004651"/>
    </source>
</evidence>
<dbReference type="EMBL" id="JAGFOA010000001">
    <property type="protein sequence ID" value="MBO3662604.1"/>
    <property type="molecule type" value="Genomic_DNA"/>
</dbReference>
<dbReference type="Gene3D" id="1.20.1250.20">
    <property type="entry name" value="MFS general substrate transporter like domains"/>
    <property type="match status" value="1"/>
</dbReference>
<dbReference type="AlphaFoldDB" id="A0A939QH75"/>
<keyword evidence="3 5" id="KW-1133">Transmembrane helix</keyword>
<evidence type="ECO:0000256" key="3">
    <source>
        <dbReference type="ARBA" id="ARBA00022989"/>
    </source>
</evidence>
<dbReference type="SUPFAM" id="SSF103473">
    <property type="entry name" value="MFS general substrate transporter"/>
    <property type="match status" value="1"/>
</dbReference>
<evidence type="ECO:0000259" key="6">
    <source>
        <dbReference type="PROSITE" id="PS50850"/>
    </source>
</evidence>
<keyword evidence="4 5" id="KW-0472">Membrane</keyword>
<feature type="transmembrane region" description="Helical" evidence="5">
    <location>
        <begin position="158"/>
        <end position="178"/>
    </location>
</feature>
<dbReference type="Pfam" id="PF07690">
    <property type="entry name" value="MFS_1"/>
    <property type="match status" value="1"/>
</dbReference>